<dbReference type="InterPro" id="IPR029045">
    <property type="entry name" value="ClpP/crotonase-like_dom_sf"/>
</dbReference>
<dbReference type="InterPro" id="IPR018201">
    <property type="entry name" value="Ketoacyl_synth_AS"/>
</dbReference>
<dbReference type="GO" id="GO:0006633">
    <property type="term" value="P:fatty acid biosynthetic process"/>
    <property type="evidence" value="ECO:0007669"/>
    <property type="project" value="InterPro"/>
</dbReference>
<dbReference type="FunFam" id="3.40.47.10:FF:000019">
    <property type="entry name" value="Polyketide synthase type I"/>
    <property type="match status" value="2"/>
</dbReference>
<dbReference type="PROSITE" id="PS52004">
    <property type="entry name" value="KS3_2"/>
    <property type="match status" value="2"/>
</dbReference>
<dbReference type="PROSITE" id="PS00606">
    <property type="entry name" value="KS3_1"/>
    <property type="match status" value="2"/>
</dbReference>
<evidence type="ECO:0000259" key="11">
    <source>
        <dbReference type="PROSITE" id="PS52004"/>
    </source>
</evidence>
<evidence type="ECO:0000256" key="1">
    <source>
        <dbReference type="ARBA" id="ARBA00004496"/>
    </source>
</evidence>
<feature type="domain" description="Carrier" evidence="10">
    <location>
        <begin position="635"/>
        <end position="716"/>
    </location>
</feature>
<dbReference type="SMART" id="SM00823">
    <property type="entry name" value="PKS_PP"/>
    <property type="match status" value="3"/>
</dbReference>
<evidence type="ECO:0000256" key="5">
    <source>
        <dbReference type="ARBA" id="ARBA00022553"/>
    </source>
</evidence>
<dbReference type="InterPro" id="IPR014030">
    <property type="entry name" value="Ketoacyl_synth_N"/>
</dbReference>
<dbReference type="InterPro" id="IPR020841">
    <property type="entry name" value="PKS_Beta-ketoAc_synthase_dom"/>
</dbReference>
<evidence type="ECO:0000256" key="7">
    <source>
        <dbReference type="ARBA" id="ARBA00022737"/>
    </source>
</evidence>
<dbReference type="Gene3D" id="3.40.50.720">
    <property type="entry name" value="NAD(P)-binding Rossmann-like Domain"/>
    <property type="match status" value="1"/>
</dbReference>
<dbReference type="PROSITE" id="PS50075">
    <property type="entry name" value="CARRIER"/>
    <property type="match status" value="3"/>
</dbReference>
<evidence type="ECO:0000256" key="2">
    <source>
        <dbReference type="ARBA" id="ARBA00004792"/>
    </source>
</evidence>
<dbReference type="SMART" id="SM00822">
    <property type="entry name" value="PKS_KR"/>
    <property type="match status" value="1"/>
</dbReference>
<dbReference type="GO" id="GO:0071770">
    <property type="term" value="P:DIM/DIP cell wall layer assembly"/>
    <property type="evidence" value="ECO:0007669"/>
    <property type="project" value="TreeGrafter"/>
</dbReference>
<dbReference type="EMBL" id="FJ823461">
    <property type="protein sequence ID" value="ADA82581.1"/>
    <property type="molecule type" value="Genomic_DNA"/>
</dbReference>
<dbReference type="PANTHER" id="PTHR43775:SF37">
    <property type="entry name" value="SI:DKEY-61P9.11"/>
    <property type="match status" value="1"/>
</dbReference>
<dbReference type="InterPro" id="IPR016181">
    <property type="entry name" value="Acyl_CoA_acyltransferase"/>
</dbReference>
<comment type="pathway">
    <text evidence="2">Antibiotic biosynthesis.</text>
</comment>
<dbReference type="InterPro" id="IPR018376">
    <property type="entry name" value="Enoyl-CoA_hyd/isom_CS"/>
</dbReference>
<dbReference type="PROSITE" id="PS00166">
    <property type="entry name" value="ENOYL_COA_HYDRATASE"/>
    <property type="match status" value="1"/>
</dbReference>
<dbReference type="SUPFAM" id="SSF47336">
    <property type="entry name" value="ACP-like"/>
    <property type="match status" value="3"/>
</dbReference>
<evidence type="ECO:0000256" key="8">
    <source>
        <dbReference type="ARBA" id="ARBA00049556"/>
    </source>
</evidence>
<dbReference type="SMART" id="SM01294">
    <property type="entry name" value="PKS_PP_betabranch"/>
    <property type="match status" value="1"/>
</dbReference>
<evidence type="ECO:0000256" key="6">
    <source>
        <dbReference type="ARBA" id="ARBA00022679"/>
    </source>
</evidence>
<dbReference type="Pfam" id="PF00109">
    <property type="entry name" value="ketoacyl-synt"/>
    <property type="match status" value="2"/>
</dbReference>
<keyword evidence="4" id="KW-0963">Cytoplasm</keyword>
<dbReference type="Pfam" id="PF08659">
    <property type="entry name" value="KR"/>
    <property type="match status" value="1"/>
</dbReference>
<comment type="catalytic activity">
    <reaction evidence="8">
        <text>a (3S)-3-hydroxyacyl-CoA + NAD(+) = a 3-oxoacyl-CoA + NADH + H(+)</text>
        <dbReference type="Rhea" id="RHEA:22432"/>
        <dbReference type="ChEBI" id="CHEBI:15378"/>
        <dbReference type="ChEBI" id="CHEBI:57318"/>
        <dbReference type="ChEBI" id="CHEBI:57540"/>
        <dbReference type="ChEBI" id="CHEBI:57945"/>
        <dbReference type="ChEBI" id="CHEBI:90726"/>
        <dbReference type="EC" id="1.1.1.35"/>
    </reaction>
</comment>
<reference evidence="12" key="1">
    <citation type="journal article" date="2009" name="Nat. Chem. Biol.">
        <title>Polyketide assembly lines of uncultivated sponge symbionts from structure-based gene targeting.</title>
        <authorList>
            <person name="Fisch K.M."/>
            <person name="Gurgui C."/>
            <person name="Heycke N."/>
            <person name="van der Sar S.A."/>
            <person name="Anderson S.A."/>
            <person name="Webb V.L."/>
            <person name="Taudien S."/>
            <person name="Platzer M."/>
            <person name="Rubio B.K."/>
            <person name="Robinson S.J."/>
            <person name="Crews P."/>
            <person name="Piel J."/>
        </authorList>
    </citation>
    <scope>NUCLEOTIDE SEQUENCE</scope>
</reference>
<dbReference type="InterPro" id="IPR057326">
    <property type="entry name" value="KR_dom"/>
</dbReference>
<dbReference type="Gene3D" id="6.20.390.20">
    <property type="match status" value="1"/>
</dbReference>
<dbReference type="SUPFAM" id="SSF53901">
    <property type="entry name" value="Thiolase-like"/>
    <property type="match status" value="2"/>
</dbReference>
<evidence type="ECO:0000256" key="9">
    <source>
        <dbReference type="RuleBase" id="RU003707"/>
    </source>
</evidence>
<dbReference type="Pfam" id="PF22336">
    <property type="entry name" value="RhiE-like_linker"/>
    <property type="match status" value="1"/>
</dbReference>
<comment type="subcellular location">
    <subcellularLocation>
        <location evidence="1">Cytoplasm</location>
    </subcellularLocation>
</comment>
<dbReference type="Gene3D" id="1.10.1240.100">
    <property type="match status" value="2"/>
</dbReference>
<dbReference type="NCBIfam" id="NF005496">
    <property type="entry name" value="PRK07110.1"/>
    <property type="match status" value="1"/>
</dbReference>
<proteinExistence type="inferred from homology"/>
<dbReference type="InterPro" id="IPR036736">
    <property type="entry name" value="ACP-like_sf"/>
</dbReference>
<comment type="similarity">
    <text evidence="9">Belongs to the enoyl-CoA hydratase/isomerase family.</text>
</comment>
<dbReference type="GO" id="GO:0004312">
    <property type="term" value="F:fatty acid synthase activity"/>
    <property type="evidence" value="ECO:0007669"/>
    <property type="project" value="TreeGrafter"/>
</dbReference>
<dbReference type="InterPro" id="IPR014031">
    <property type="entry name" value="Ketoacyl_synth_C"/>
</dbReference>
<keyword evidence="5" id="KW-0597">Phosphoprotein</keyword>
<dbReference type="PANTHER" id="PTHR43775">
    <property type="entry name" value="FATTY ACID SYNTHASE"/>
    <property type="match status" value="1"/>
</dbReference>
<dbReference type="InterPro" id="IPR009081">
    <property type="entry name" value="PP-bd_ACP"/>
</dbReference>
<evidence type="ECO:0000256" key="3">
    <source>
        <dbReference type="ARBA" id="ARBA00022450"/>
    </source>
</evidence>
<dbReference type="InterPro" id="IPR036291">
    <property type="entry name" value="NAD(P)-bd_dom_sf"/>
</dbReference>
<accession>D2SUD6</accession>
<dbReference type="InterPro" id="IPR001753">
    <property type="entry name" value="Enoyl-CoA_hydra/iso"/>
</dbReference>
<keyword evidence="7" id="KW-0677">Repeat</keyword>
<organism evidence="12">
    <name type="scientific">uncultured bacterium psy1</name>
    <dbReference type="NCBI Taxonomy" id="693111"/>
    <lineage>
        <taxon>Bacteria</taxon>
        <taxon>environmental samples</taxon>
    </lineage>
</organism>
<sequence length="3297" mass="358947">MKDVKKLENATLLMEQYARAYTAGSAVLAAKRVGLLDLLASQKRVARSELQACCEGREFLDPCLEALHATGYLRSIGEQYVTLAMGGHIGDCPKEAAKLYDLNPVDWVQKPKLQRVMAAWLMSRDDWLSAATRFCLLLAVAVEQSAHAFKAWEKPLRKAFVAMCEQEGWGVKKGTSFSFTPLGHQLLDAAKKYVPFIEIGPHLAQWDRLMQGEGREVAAGRRLGAARRSASWFNPADEAFKAAVLCYFAETDQDHPRYLLHVDGDGEVLSDLYRLIETKVPEAASIELLACCPDAANAEMARKHLKPLPHRVWVDGDEAPAALLAAQGVDAQQVLFVGSPSARWAQVLDDHPFGLVALQYHGLSAGWGEAPETLSAWRIAATLMGQRDAESALMAAARIGLFPRQQPRTFSDETGACHASVTHFVVRPYQMRYVQIEDLAALDRLEALCWDTAIRTPRTGLEARLRNHPQDHVVLTAEGAVVGVIYSQRLAQVDALQGACAADVSERRHAGGPVVQLLAVNIDPASQARRWGDELLEFMLQRCALLTGVHTVVGVTLCQRFHRQALPMETYIHARTEDGGLVDPVLWFHELHGAQIIRPMPGYRPADQLNQGYGVLVHYGLATRQRRDGGTRSVNPTEPVIHGDFSPHLERLVRSLLLDETAFAWDRPLMEMGLDSADLLQLGERVASAFGVSPDPAFFFTHNTCKKILATLAPSTKGREVIVDQSARAEKGVAIVGMACRLPGGITTPEALWTVLAEGRDVVGTVPAGRWVWPQETGPEHGDPGIDCGGFLDDIARFDAKLFRISPREAKVMDPQQRLLLELAWSAFEDAGYSKDAVEGTKTGVFVGASGSDYRLLLEQHRVNIEPVMGTGTAVAVLPNRISYFFDLQGPSLLIDTACSSSLVAIHEAVQALRAGSCEQALVGGINIMCHPAMTLAYYKAGMLSPDGRCKTFDAEANGYVRSEGAIVMMLKPLSAAQRDGDRIYAVVKGSACNHGGQAGGLTVPNPQQQTALLRAAWASARVTPDQLGYLEAHGTGTSLGDPIEVKGMQDAFRADDNIAAATTCYLGSVKSNLGHLEAAAGIAGLMKLALCLYHRQLVSSLHVHTVNPKLGLEQTPFQIAQQVMAWPTLKSGQPSLTGVSSFGSGGTNAHVVVEGVEQVGPARAERPVVIRLSAPNVEQLAIYARCLRDYLQGLPERARPPLSALAYTLSRRQPMAVSASYWARDEASLVSGLADIAAGLVTSVEEERGLSFGEGPVIALPGYPFAETSFWFDKPEAQAAPARPAKVALEDPVVIARRGLGIVSDVLTRSRASHGELLEEDRGLDFADEGDGLWVVTIGASTANVEQLLGELQSGVASLAANPDAKVVLFADLERLVDRFSSAAVIGAVLDGVEELWAANPLVLLAAVQHVPGQVGKRLAKAIDLMVCAEEVAGRIRGDDIGPVRVVPMPDVMKVARALGRQLTAKPRRSLSLLKSQLDRQAASGLGMETSWAAALPSNASDPSISLERRRVALETDVVTVDVDDDGVVWVTLCDRASKNSFSEAFLDGMCEAFDHIRAQEAYKVVVLAGFDHYFCCGGTKEGLLSIQQGQVQFTDFKVFSLPLQCELPVIAAMQGHAIGAGWSLGLFCDVTIMAEERVYEAPYMRYGFTPGAGSTLVFPARLGFDLAGEILFTGESYRGAELRDRGIAWPVLPAGEVETYALQVAREWARRPREVLMAEKAARCTPLRDRLADTLAQELSMHEATFVGRDDIAAAIEASFSEQLVSAETMVSQPTVPQSVNDVSSALYKLLRETLARELHMAVEDIDDDRPFLDMGLDSVIGVTWVRKLNERFGLSITVTKVYAHPTVCAMGHFLLQEESVRKALADAGEPSRVEMAASIVEVKTSDDAPISDVEGDMPAIAVIGMSGQFPQANNVEALWQNLVEGRDCISEVPLDRWPVDAYFDPTPQVPGKTYSRWMGVLEDADKFDPLFFSISPREAMAMDPQQRLFLETCWSCVEDAGYAPSSLSGTRCGVFAGCGVSDYNQHLDADGLDAQRFMGGSTSILAARISYELNLRGPSMAVDTACSASLVAIAVACDNLVAGACDTALAGGVCVMAGPAMHIMTSQARMLSPDGRCFTFDQRANGFVPGEGVGVVLLKRLADAERDGDRILGVLRGWGVNQDGKTNGITAPSGDSQTGLQRDVYERYGIDPATIQLVEAHGTGTKLGDPIEVEGLCQAFSSFTDQRNYCALGSAKSNIGHLLMAAGVAGLIKTLLALQHQTLPPTIHFEQLNEHIALDDSAFYVNDRIRPWASQGATPRRAAVSSFGFSGTNAHVVVEEYATDARRSHSRAAGPFLVVLSAKQKERLREAVQRLCDHLAAHPDASIADLAYTLQVGRDAMIERVGFLVASCDDLMQQLADFLDGRASGWRQGTVGKGEQAVVDATGADEATLRAWASGARIDWSGLYPDETRPTRLSLPTYPFARERYWACAALPGGEALEGDWTLQPLSTDVDWRSRFLTAAHGLHMVFYNNVADADAFVDLLQQMAIAVGIKASVDAQCLPIQDGEVVSFEREPTTVFVLGESAPHLPIRRPQVYQLLARRTDGTDVSSQAWVRVVCGEPADGVTPLQRLFQEWLSDESVRTASRHVRYIGQQRFVRIMLEPPVVRTRPWLIDKTWIASPLNGGDTHDEVGDVVVLVNEESIVLAQRLFPRLSPNNLLHVVGLGDDVEACKAAGTRCRTRMLIDLSDLYVDPCECDADPLHKVAFYQGLIGQGTALDLLYVTKELQAFRATNMSLSGAKFAGLVKMLSAEYSHVRARGLDIDGFLYGSIETLRQVLRQELQNDLRETEICYRSGERFVPRIEACAHEETYIPSVSYVAAQGVYVVTGGTRGIGLEIAHELVDLGARKLVVMGRQSLPPTTQWEACLDDPHVDPALRDKLVGLQALRQRVEVLEIYTGALTDGQALRNFFDGVRASHGALRGVVHGAGVYSDLRTPAFVQKDLVEMQRVWEPKVKGLEQLMEVVVGDDLDFFLSFSSLTGLIPSLARGSSDYAMANAFMDFVAAFQFHQKNRRAWRTVTWVDWHDAGITARSSRAEVERLEKHLAEVGLSTFDNQQGRALFREVLHGPARPWSLLGYVDEEVFRVAQPALLLGRKSEGQSSSPQTSHLATLDDQLTSWEEQKQRGVPCSIDTLTSYISLDELRSLDDERIDRIYRLLADETAYAPSVGEGEIEGETSSGELATVVRTTLMQLLELPTVDDDEAFQNYGLDSISATIFSNRLEQVLGQPVLPHWLIDYPTVSALAQQLEAVCV</sequence>
<dbReference type="InterPro" id="IPR050091">
    <property type="entry name" value="PKS_NRPS_Biosynth_Enz"/>
</dbReference>
<dbReference type="GO" id="GO:0031177">
    <property type="term" value="F:phosphopantetheine binding"/>
    <property type="evidence" value="ECO:0007669"/>
    <property type="project" value="InterPro"/>
</dbReference>
<dbReference type="InterPro" id="IPR006162">
    <property type="entry name" value="Ppantetheine_attach_site"/>
</dbReference>
<dbReference type="InterPro" id="IPR054514">
    <property type="entry name" value="RhiE-like_linker"/>
</dbReference>
<dbReference type="Gene3D" id="1.10.1200.10">
    <property type="entry name" value="ACP-like"/>
    <property type="match status" value="3"/>
</dbReference>
<dbReference type="CDD" id="cd00833">
    <property type="entry name" value="PKS"/>
    <property type="match status" value="2"/>
</dbReference>
<dbReference type="GO" id="GO:0004315">
    <property type="term" value="F:3-oxoacyl-[acyl-carrier-protein] synthase activity"/>
    <property type="evidence" value="ECO:0007669"/>
    <property type="project" value="InterPro"/>
</dbReference>
<dbReference type="SMART" id="SM00825">
    <property type="entry name" value="PKS_KS"/>
    <property type="match status" value="2"/>
</dbReference>
<dbReference type="SUPFAM" id="SSF51735">
    <property type="entry name" value="NAD(P)-binding Rossmann-fold domains"/>
    <property type="match status" value="2"/>
</dbReference>
<protein>
    <submittedName>
        <fullName evidence="12">Trans-AT polyketide synthase</fullName>
    </submittedName>
</protein>
<dbReference type="GO" id="GO:0005737">
    <property type="term" value="C:cytoplasm"/>
    <property type="evidence" value="ECO:0007669"/>
    <property type="project" value="UniProtKB-SubCell"/>
</dbReference>
<dbReference type="Pfam" id="PF02801">
    <property type="entry name" value="Ketoacyl-synt_C"/>
    <property type="match status" value="2"/>
</dbReference>
<dbReference type="Gene3D" id="3.90.226.10">
    <property type="entry name" value="2-enoyl-CoA Hydratase, Chain A, domain 1"/>
    <property type="match status" value="1"/>
</dbReference>
<evidence type="ECO:0000259" key="10">
    <source>
        <dbReference type="PROSITE" id="PS50075"/>
    </source>
</evidence>
<feature type="domain" description="Carrier" evidence="10">
    <location>
        <begin position="3221"/>
        <end position="3296"/>
    </location>
</feature>
<evidence type="ECO:0000313" key="12">
    <source>
        <dbReference type="EMBL" id="ADA82581.1"/>
    </source>
</evidence>
<keyword evidence="6" id="KW-0808">Transferase</keyword>
<dbReference type="GO" id="GO:0003857">
    <property type="term" value="F:(3S)-3-hydroxyacyl-CoA dehydrogenase (NAD+) activity"/>
    <property type="evidence" value="ECO:0007669"/>
    <property type="project" value="UniProtKB-EC"/>
</dbReference>
<dbReference type="InterPro" id="IPR016039">
    <property type="entry name" value="Thiolase-like"/>
</dbReference>
<feature type="domain" description="Ketosynthase family 3 (KS3)" evidence="11">
    <location>
        <begin position="1900"/>
        <end position="2323"/>
    </location>
</feature>
<feature type="domain" description="Ketosynthase family 3 (KS3)" evidence="11">
    <location>
        <begin position="730"/>
        <end position="1156"/>
    </location>
</feature>
<dbReference type="SUPFAM" id="SSF55729">
    <property type="entry name" value="Acyl-CoA N-acyltransferases (Nat)"/>
    <property type="match status" value="1"/>
</dbReference>
<dbReference type="InterPro" id="IPR020806">
    <property type="entry name" value="PKS_PP-bd"/>
</dbReference>
<dbReference type="PROSITE" id="PS00012">
    <property type="entry name" value="PHOSPHOPANTETHEINE"/>
    <property type="match status" value="1"/>
</dbReference>
<dbReference type="Pfam" id="PF00378">
    <property type="entry name" value="ECH_1"/>
    <property type="match status" value="1"/>
</dbReference>
<dbReference type="InterPro" id="IPR013968">
    <property type="entry name" value="PKS_KR"/>
</dbReference>
<dbReference type="Gene3D" id="3.40.47.10">
    <property type="match status" value="2"/>
</dbReference>
<feature type="domain" description="Carrier" evidence="10">
    <location>
        <begin position="1784"/>
        <end position="1861"/>
    </location>
</feature>
<evidence type="ECO:0000256" key="4">
    <source>
        <dbReference type="ARBA" id="ARBA00022490"/>
    </source>
</evidence>
<name>D2SUD6_9BACT</name>
<dbReference type="CDD" id="cd06558">
    <property type="entry name" value="crotonase-like"/>
    <property type="match status" value="1"/>
</dbReference>
<dbReference type="SUPFAM" id="SSF52096">
    <property type="entry name" value="ClpP/crotonase"/>
    <property type="match status" value="1"/>
</dbReference>
<dbReference type="GO" id="GO:0005886">
    <property type="term" value="C:plasma membrane"/>
    <property type="evidence" value="ECO:0007669"/>
    <property type="project" value="TreeGrafter"/>
</dbReference>
<dbReference type="Gene3D" id="3.40.630.30">
    <property type="match status" value="1"/>
</dbReference>
<keyword evidence="3" id="KW-0596">Phosphopantetheine</keyword>
<dbReference type="Pfam" id="PF00550">
    <property type="entry name" value="PP-binding"/>
    <property type="match status" value="3"/>
</dbReference>